<protein>
    <submittedName>
        <fullName evidence="7">TetR/AcrR family transcriptional regulator</fullName>
    </submittedName>
</protein>
<feature type="compositionally biased region" description="Basic and acidic residues" evidence="5">
    <location>
        <begin position="1"/>
        <end position="15"/>
    </location>
</feature>
<keyword evidence="3" id="KW-0804">Transcription</keyword>
<dbReference type="Gene3D" id="1.10.357.10">
    <property type="entry name" value="Tetracycline Repressor, domain 2"/>
    <property type="match status" value="1"/>
</dbReference>
<feature type="region of interest" description="Disordered" evidence="5">
    <location>
        <begin position="1"/>
        <end position="20"/>
    </location>
</feature>
<dbReference type="Pfam" id="PF17918">
    <property type="entry name" value="TetR_C_15"/>
    <property type="match status" value="1"/>
</dbReference>
<proteinExistence type="predicted"/>
<dbReference type="PANTHER" id="PTHR30055">
    <property type="entry name" value="HTH-TYPE TRANSCRIPTIONAL REGULATOR RUTR"/>
    <property type="match status" value="1"/>
</dbReference>
<evidence type="ECO:0000256" key="4">
    <source>
        <dbReference type="PROSITE-ProRule" id="PRU00335"/>
    </source>
</evidence>
<evidence type="ECO:0000313" key="7">
    <source>
        <dbReference type="EMBL" id="UUP12109.1"/>
    </source>
</evidence>
<evidence type="ECO:0000256" key="3">
    <source>
        <dbReference type="ARBA" id="ARBA00023163"/>
    </source>
</evidence>
<dbReference type="InterPro" id="IPR050109">
    <property type="entry name" value="HTH-type_TetR-like_transc_reg"/>
</dbReference>
<dbReference type="InterPro" id="IPR009057">
    <property type="entry name" value="Homeodomain-like_sf"/>
</dbReference>
<dbReference type="SUPFAM" id="SSF46689">
    <property type="entry name" value="Homeodomain-like"/>
    <property type="match status" value="1"/>
</dbReference>
<feature type="domain" description="HTH tetR-type" evidence="6">
    <location>
        <begin position="20"/>
        <end position="80"/>
    </location>
</feature>
<evidence type="ECO:0000256" key="1">
    <source>
        <dbReference type="ARBA" id="ARBA00023015"/>
    </source>
</evidence>
<keyword evidence="2 4" id="KW-0238">DNA-binding</keyword>
<accession>A0ABY5M1N9</accession>
<name>A0ABY5M1N9_9ACTN</name>
<evidence type="ECO:0000256" key="5">
    <source>
        <dbReference type="SAM" id="MobiDB-lite"/>
    </source>
</evidence>
<gene>
    <name evidence="7" type="ORF">NQV15_09575</name>
</gene>
<evidence type="ECO:0000256" key="2">
    <source>
        <dbReference type="ARBA" id="ARBA00023125"/>
    </source>
</evidence>
<feature type="DNA-binding region" description="H-T-H motif" evidence="4">
    <location>
        <begin position="43"/>
        <end position="62"/>
    </location>
</feature>
<dbReference type="RefSeq" id="WP_232399596.1">
    <property type="nucleotide sequence ID" value="NZ_CP102173.1"/>
</dbReference>
<dbReference type="InterPro" id="IPR023772">
    <property type="entry name" value="DNA-bd_HTH_TetR-type_CS"/>
</dbReference>
<dbReference type="PROSITE" id="PS50977">
    <property type="entry name" value="HTH_TETR_2"/>
    <property type="match status" value="1"/>
</dbReference>
<keyword evidence="8" id="KW-1185">Reference proteome</keyword>
<dbReference type="PRINTS" id="PR00455">
    <property type="entry name" value="HTHTETR"/>
</dbReference>
<dbReference type="InterPro" id="IPR001647">
    <property type="entry name" value="HTH_TetR"/>
</dbReference>
<dbReference type="InterPro" id="IPR041669">
    <property type="entry name" value="TetR_C_15"/>
</dbReference>
<dbReference type="PANTHER" id="PTHR30055:SF234">
    <property type="entry name" value="HTH-TYPE TRANSCRIPTIONAL REGULATOR BETI"/>
    <property type="match status" value="1"/>
</dbReference>
<keyword evidence="1" id="KW-0805">Transcription regulation</keyword>
<evidence type="ECO:0000259" key="6">
    <source>
        <dbReference type="PROSITE" id="PS50977"/>
    </source>
</evidence>
<organism evidence="7 8">
    <name type="scientific">Aeromicrobium wangtongii</name>
    <dbReference type="NCBI Taxonomy" id="2969247"/>
    <lineage>
        <taxon>Bacteria</taxon>
        <taxon>Bacillati</taxon>
        <taxon>Actinomycetota</taxon>
        <taxon>Actinomycetes</taxon>
        <taxon>Propionibacteriales</taxon>
        <taxon>Nocardioidaceae</taxon>
        <taxon>Aeromicrobium</taxon>
    </lineage>
</organism>
<dbReference type="PROSITE" id="PS01081">
    <property type="entry name" value="HTH_TETR_1"/>
    <property type="match status" value="1"/>
</dbReference>
<sequence>MPRSRPPADLRRAPQQERSQAMVERIVTAGQAVLEREGYSRFTTNRVAVEAGISPGSFYQYFADKHAVLAAVVDRHSAQLSTQLTGVLTAHLDRPGPELVRATLDGLMDALEHNVEFLRLIVEQLPRAQYGDRTAALEQRIGDLVSAYLQINRPRSRVHEPATSAWMLVRTVEHLAVQYVLEDPDITRERFVEELAAMVLAYVEPHR</sequence>
<dbReference type="EMBL" id="CP102173">
    <property type="protein sequence ID" value="UUP12109.1"/>
    <property type="molecule type" value="Genomic_DNA"/>
</dbReference>
<reference evidence="7 8" key="1">
    <citation type="submission" date="2022-08" db="EMBL/GenBank/DDBJ databases">
        <title>novel species in genus Aeromicrobium.</title>
        <authorList>
            <person name="Ye L."/>
        </authorList>
    </citation>
    <scope>NUCLEOTIDE SEQUENCE [LARGE SCALE GENOMIC DNA]</scope>
    <source>
        <strain evidence="8">zg-Y1379</strain>
    </source>
</reference>
<evidence type="ECO:0000313" key="8">
    <source>
        <dbReference type="Proteomes" id="UP001316184"/>
    </source>
</evidence>
<dbReference type="Proteomes" id="UP001316184">
    <property type="component" value="Chromosome"/>
</dbReference>
<dbReference type="Pfam" id="PF00440">
    <property type="entry name" value="TetR_N"/>
    <property type="match status" value="1"/>
</dbReference>